<reference evidence="2" key="1">
    <citation type="submission" date="2016-06" db="EMBL/GenBank/DDBJ databases">
        <title>Draft genome sequence of Desulfoplanes formicivorans strain Pf12B.</title>
        <authorList>
            <person name="Watanabe M."/>
            <person name="Kojima H."/>
            <person name="Fukui M."/>
        </authorList>
    </citation>
    <scope>NUCLEOTIDE SEQUENCE [LARGE SCALE GENOMIC DNA]</scope>
    <source>
        <strain evidence="2">Pf12B</strain>
    </source>
</reference>
<keyword evidence="2" id="KW-1185">Reference proteome</keyword>
<comment type="caution">
    <text evidence="1">The sequence shown here is derived from an EMBL/GenBank/DDBJ whole genome shotgun (WGS) entry which is preliminary data.</text>
</comment>
<name>A0A194AJ08_9BACT</name>
<dbReference type="STRING" id="1592317.DPF_2036"/>
<sequence length="91" mass="10089">MASNYFEGAVKTEEGLQFKGFTLQTIADKCNGCDRIAEFEGEKYCMSYPEPARKWAHGACNFATHVKASVDKAGKVKINPLKASKRAARNR</sequence>
<dbReference type="AlphaFoldDB" id="A0A194AJ08"/>
<evidence type="ECO:0000313" key="1">
    <source>
        <dbReference type="EMBL" id="GAU09313.1"/>
    </source>
</evidence>
<dbReference type="OrthoDB" id="5387471at2"/>
<accession>A0A194AJ08</accession>
<dbReference type="EMBL" id="BDFE01000017">
    <property type="protein sequence ID" value="GAU09313.1"/>
    <property type="molecule type" value="Genomic_DNA"/>
</dbReference>
<evidence type="ECO:0000313" key="2">
    <source>
        <dbReference type="Proteomes" id="UP000095200"/>
    </source>
</evidence>
<dbReference type="NCBIfam" id="NF038144">
    <property type="entry name" value="PxxKW"/>
    <property type="match status" value="1"/>
</dbReference>
<gene>
    <name evidence="1" type="ORF">DPF_2036</name>
</gene>
<dbReference type="Proteomes" id="UP000095200">
    <property type="component" value="Unassembled WGS sequence"/>
</dbReference>
<proteinExistence type="predicted"/>
<dbReference type="RefSeq" id="WP_069859791.1">
    <property type="nucleotide sequence ID" value="NZ_BDFE01000017.1"/>
</dbReference>
<protein>
    <submittedName>
        <fullName evidence="1">Uncharacterized protein</fullName>
    </submittedName>
</protein>
<dbReference type="Pfam" id="PF20657">
    <property type="entry name" value="DUF6811"/>
    <property type="match status" value="1"/>
</dbReference>
<organism evidence="1 2">
    <name type="scientific">Desulfoplanes formicivorans</name>
    <dbReference type="NCBI Taxonomy" id="1592317"/>
    <lineage>
        <taxon>Bacteria</taxon>
        <taxon>Pseudomonadati</taxon>
        <taxon>Thermodesulfobacteriota</taxon>
        <taxon>Desulfovibrionia</taxon>
        <taxon>Desulfovibrionales</taxon>
        <taxon>Desulfoplanaceae</taxon>
        <taxon>Desulfoplanes</taxon>
    </lineage>
</organism>
<dbReference type="InterPro" id="IPR047766">
    <property type="entry name" value="PxxKW_fam"/>
</dbReference>